<evidence type="ECO:0000313" key="9">
    <source>
        <dbReference type="EMBL" id="ORX86860.1"/>
    </source>
</evidence>
<feature type="transmembrane region" description="Helical" evidence="7">
    <location>
        <begin position="122"/>
        <end position="142"/>
    </location>
</feature>
<dbReference type="SUPFAM" id="SSF53649">
    <property type="entry name" value="Alkaline phosphatase-like"/>
    <property type="match status" value="1"/>
</dbReference>
<dbReference type="InParanoid" id="A0A1Y1XM73"/>
<dbReference type="STRING" id="1314790.A0A1Y1XM73"/>
<organism evidence="9 10">
    <name type="scientific">Basidiobolus meristosporus CBS 931.73</name>
    <dbReference type="NCBI Taxonomy" id="1314790"/>
    <lineage>
        <taxon>Eukaryota</taxon>
        <taxon>Fungi</taxon>
        <taxon>Fungi incertae sedis</taxon>
        <taxon>Zoopagomycota</taxon>
        <taxon>Entomophthoromycotina</taxon>
        <taxon>Basidiobolomycetes</taxon>
        <taxon>Basidiobolales</taxon>
        <taxon>Basidiobolaceae</taxon>
        <taxon>Basidiobolus</taxon>
    </lineage>
</organism>
<dbReference type="Gene3D" id="3.40.720.10">
    <property type="entry name" value="Alkaline Phosphatase, subunit A"/>
    <property type="match status" value="1"/>
</dbReference>
<dbReference type="PANTHER" id="PTHR47371">
    <property type="entry name" value="LIPOTEICHOIC ACID SYNTHASE"/>
    <property type="match status" value="1"/>
</dbReference>
<dbReference type="EMBL" id="MCFE01000563">
    <property type="protein sequence ID" value="ORX86860.1"/>
    <property type="molecule type" value="Genomic_DNA"/>
</dbReference>
<keyword evidence="3 7" id="KW-0812">Transmembrane</keyword>
<protein>
    <submittedName>
        <fullName evidence="9">Alkaline phosphatase-like protein</fullName>
    </submittedName>
</protein>
<dbReference type="GO" id="GO:0005886">
    <property type="term" value="C:plasma membrane"/>
    <property type="evidence" value="ECO:0007669"/>
    <property type="project" value="UniProtKB-SubCell"/>
</dbReference>
<accession>A0A1Y1XM73</accession>
<evidence type="ECO:0000313" key="10">
    <source>
        <dbReference type="Proteomes" id="UP000193498"/>
    </source>
</evidence>
<sequence length="689" mass="78997">MTITFYRESETLINWYTMRDMLANVTAAQAGMAVHDLPLLVIMSLGLLALWLFFYFSLRYQMSRTSASQPYMPVHNKLDEIAAIEEAFFEETLYSEPKHSPNVVKLSWSRETLLLVATKRNAAYGLLTALLLTYIVLCLTIRPSAPWSELDSNFGAKALCIMLIYPHVANAGSLNITGFKYDATNEFVTKFSSMRVGRNSTMQDQDFDFLRRSQNSTIKNVVFMILETTRNDIVPFDYFSEFSERLEPKLREEQRNQTRNPSSAEGYESGISPFFEDLMRRGGFYMPYTKSLSGYTLKSLTTTHCGMMPLRTPGASERTHPFYQTCLPELLKKHSDYGSAYFQTSDGGFDNQRNLMQKFGFDLVLDKQLINGGELDQYDNIPRLSNGKFEEINYFGYEDEIIIPKMVDWIGEQKDANKPFFLTHLNNAAHHPYGQPKSWNKIDYLEKADGPVNDYLNSIRYVDGFMKDFLASFEKAHPKTYQETLFMFVGDHGVSLREHHIMHAHQNPYEYAFNVPLMFYSPNGGVQEYLKQQFRLNLIEKDGPEAQQDGRLQTLYQRGATNLVLGNWTNLDILPTMLNLLKEDPEAEQGAFDYEGSSITGPSDPMRITMSLATPGGFSTTLRYGTHKLLKFNDGSMAYYDLYSDPTELQPRQINDLSPELHEWAVAADRVSEIWNTNINKAYHFLHSA</sequence>
<evidence type="ECO:0000256" key="6">
    <source>
        <dbReference type="SAM" id="MobiDB-lite"/>
    </source>
</evidence>
<name>A0A1Y1XM73_9FUNG</name>
<feature type="domain" description="Sulfatase N-terminal" evidence="8">
    <location>
        <begin position="261"/>
        <end position="527"/>
    </location>
</feature>
<comment type="subcellular location">
    <subcellularLocation>
        <location evidence="1">Cell membrane</location>
        <topology evidence="1">Multi-pass membrane protein</topology>
    </subcellularLocation>
</comment>
<feature type="transmembrane region" description="Helical" evidence="7">
    <location>
        <begin position="37"/>
        <end position="58"/>
    </location>
</feature>
<dbReference type="PANTHER" id="PTHR47371:SF3">
    <property type="entry name" value="PHOSPHOGLYCEROL TRANSFERASE I"/>
    <property type="match status" value="1"/>
</dbReference>
<dbReference type="Proteomes" id="UP000193498">
    <property type="component" value="Unassembled WGS sequence"/>
</dbReference>
<dbReference type="AlphaFoldDB" id="A0A1Y1XM73"/>
<evidence type="ECO:0000259" key="8">
    <source>
        <dbReference type="Pfam" id="PF00884"/>
    </source>
</evidence>
<keyword evidence="4 7" id="KW-1133">Transmembrane helix</keyword>
<evidence type="ECO:0000256" key="5">
    <source>
        <dbReference type="ARBA" id="ARBA00023136"/>
    </source>
</evidence>
<evidence type="ECO:0000256" key="2">
    <source>
        <dbReference type="ARBA" id="ARBA00022475"/>
    </source>
</evidence>
<proteinExistence type="predicted"/>
<dbReference type="Pfam" id="PF00884">
    <property type="entry name" value="Sulfatase"/>
    <property type="match status" value="1"/>
</dbReference>
<evidence type="ECO:0000256" key="1">
    <source>
        <dbReference type="ARBA" id="ARBA00004651"/>
    </source>
</evidence>
<dbReference type="OrthoDB" id="103349at2759"/>
<keyword evidence="2" id="KW-1003">Cell membrane</keyword>
<dbReference type="InterPro" id="IPR050448">
    <property type="entry name" value="OpgB/LTA_synthase_biosynth"/>
</dbReference>
<evidence type="ECO:0000256" key="7">
    <source>
        <dbReference type="SAM" id="Phobius"/>
    </source>
</evidence>
<dbReference type="InterPro" id="IPR000917">
    <property type="entry name" value="Sulfatase_N"/>
</dbReference>
<gene>
    <name evidence="9" type="ORF">K493DRAFT_411270</name>
</gene>
<comment type="caution">
    <text evidence="9">The sequence shown here is derived from an EMBL/GenBank/DDBJ whole genome shotgun (WGS) entry which is preliminary data.</text>
</comment>
<reference evidence="9 10" key="1">
    <citation type="submission" date="2016-07" db="EMBL/GenBank/DDBJ databases">
        <title>Pervasive Adenine N6-methylation of Active Genes in Fungi.</title>
        <authorList>
            <consortium name="DOE Joint Genome Institute"/>
            <person name="Mondo S.J."/>
            <person name="Dannebaum R.O."/>
            <person name="Kuo R.C."/>
            <person name="Labutti K."/>
            <person name="Haridas S."/>
            <person name="Kuo A."/>
            <person name="Salamov A."/>
            <person name="Ahrendt S.R."/>
            <person name="Lipzen A."/>
            <person name="Sullivan W."/>
            <person name="Andreopoulos W.B."/>
            <person name="Clum A."/>
            <person name="Lindquist E."/>
            <person name="Daum C."/>
            <person name="Ramamoorthy G.K."/>
            <person name="Gryganskyi A."/>
            <person name="Culley D."/>
            <person name="Magnuson J.K."/>
            <person name="James T.Y."/>
            <person name="O'Malley M.A."/>
            <person name="Stajich J.E."/>
            <person name="Spatafora J.W."/>
            <person name="Visel A."/>
            <person name="Grigoriev I.V."/>
        </authorList>
    </citation>
    <scope>NUCLEOTIDE SEQUENCE [LARGE SCALE GENOMIC DNA]</scope>
    <source>
        <strain evidence="9 10">CBS 931.73</strain>
    </source>
</reference>
<keyword evidence="5 7" id="KW-0472">Membrane</keyword>
<feature type="region of interest" description="Disordered" evidence="6">
    <location>
        <begin position="249"/>
        <end position="268"/>
    </location>
</feature>
<evidence type="ECO:0000256" key="3">
    <source>
        <dbReference type="ARBA" id="ARBA00022692"/>
    </source>
</evidence>
<keyword evidence="10" id="KW-1185">Reference proteome</keyword>
<dbReference type="InterPro" id="IPR017850">
    <property type="entry name" value="Alkaline_phosphatase_core_sf"/>
</dbReference>
<evidence type="ECO:0000256" key="4">
    <source>
        <dbReference type="ARBA" id="ARBA00022989"/>
    </source>
</evidence>